<evidence type="ECO:0000256" key="1">
    <source>
        <dbReference type="SAM" id="Phobius"/>
    </source>
</evidence>
<proteinExistence type="predicted"/>
<gene>
    <name evidence="3" type="ORF">SAMN05660226_03626</name>
</gene>
<name>A0A1T5EXN9_9SPHI</name>
<dbReference type="InterPro" id="IPR043738">
    <property type="entry name" value="DUF5683"/>
</dbReference>
<protein>
    <recommendedName>
        <fullName evidence="2">DUF5683 domain-containing protein</fullName>
    </recommendedName>
</protein>
<dbReference type="Proteomes" id="UP000190541">
    <property type="component" value="Unassembled WGS sequence"/>
</dbReference>
<evidence type="ECO:0000259" key="2">
    <source>
        <dbReference type="Pfam" id="PF18935"/>
    </source>
</evidence>
<keyword evidence="1" id="KW-0812">Transmembrane</keyword>
<dbReference type="AlphaFoldDB" id="A0A1T5EXN9"/>
<organism evidence="3 4">
    <name type="scientific">Parapedobacter luteus</name>
    <dbReference type="NCBI Taxonomy" id="623280"/>
    <lineage>
        <taxon>Bacteria</taxon>
        <taxon>Pseudomonadati</taxon>
        <taxon>Bacteroidota</taxon>
        <taxon>Sphingobacteriia</taxon>
        <taxon>Sphingobacteriales</taxon>
        <taxon>Sphingobacteriaceae</taxon>
        <taxon>Parapedobacter</taxon>
    </lineage>
</organism>
<dbReference type="STRING" id="623280.SAMN05660226_03626"/>
<keyword evidence="1" id="KW-0472">Membrane</keyword>
<reference evidence="3 4" key="1">
    <citation type="submission" date="2017-02" db="EMBL/GenBank/DDBJ databases">
        <authorList>
            <person name="Peterson S.W."/>
        </authorList>
    </citation>
    <scope>NUCLEOTIDE SEQUENCE [LARGE SCALE GENOMIC DNA]</scope>
    <source>
        <strain evidence="3 4">DSM 22899</strain>
    </source>
</reference>
<feature type="transmembrane region" description="Helical" evidence="1">
    <location>
        <begin position="97"/>
        <end position="117"/>
    </location>
</feature>
<accession>A0A1T5EXN9</accession>
<dbReference type="RefSeq" id="WP_139378771.1">
    <property type="nucleotide sequence ID" value="NZ_FUYS01000012.1"/>
</dbReference>
<dbReference type="Pfam" id="PF18935">
    <property type="entry name" value="DUF5683"/>
    <property type="match status" value="1"/>
</dbReference>
<feature type="domain" description="DUF5683" evidence="2">
    <location>
        <begin position="75"/>
        <end position="230"/>
    </location>
</feature>
<dbReference type="OrthoDB" id="9813910at2"/>
<evidence type="ECO:0000313" key="4">
    <source>
        <dbReference type="Proteomes" id="UP000190541"/>
    </source>
</evidence>
<sequence length="231" mass="26256">MNTFAKIAIAALNEPIMKFLFVFALIFAIPPISCTVKGSEYFFVRTFDSGFFPIEDTAKDELLKDSTRLAMEARTAKVWKRSLIVPGWGQYTNGGLWWVKVPVIYGGFVAGVLIYNFNQNYYKTYLAEAQYRILHNDAPPPWSLYQFGDEIQTTRFTNAKDAHRRNRDLTVLLAVGWWGLNAVEAYVSDILKNRWSISENLAARVSPAMLSTPLYGVYSPVIGLKVQVDFE</sequence>
<evidence type="ECO:0000313" key="3">
    <source>
        <dbReference type="EMBL" id="SKB88707.1"/>
    </source>
</evidence>
<dbReference type="EMBL" id="FUYS01000012">
    <property type="protein sequence ID" value="SKB88707.1"/>
    <property type="molecule type" value="Genomic_DNA"/>
</dbReference>
<keyword evidence="1" id="KW-1133">Transmembrane helix</keyword>
<keyword evidence="4" id="KW-1185">Reference proteome</keyword>